<evidence type="ECO:0000313" key="1">
    <source>
        <dbReference type="EMBL" id="PWJ61804.1"/>
    </source>
</evidence>
<comment type="caution">
    <text evidence="1">The sequence shown here is derived from an EMBL/GenBank/DDBJ whole genome shotgun (WGS) entry which is preliminary data.</text>
</comment>
<evidence type="ECO:0008006" key="3">
    <source>
        <dbReference type="Google" id="ProtNLM"/>
    </source>
</evidence>
<dbReference type="EMBL" id="QGDV01000014">
    <property type="protein sequence ID" value="PWJ61804.1"/>
    <property type="molecule type" value="Genomic_DNA"/>
</dbReference>
<proteinExistence type="predicted"/>
<accession>A0ABX5LA78</accession>
<gene>
    <name evidence="1" type="ORF">B0H03_1145</name>
</gene>
<organism evidence="1 2">
    <name type="scientific">Rathayibacter iranicus NCPPB 2253 = VKM Ac-1602</name>
    <dbReference type="NCBI Taxonomy" id="1328868"/>
    <lineage>
        <taxon>Bacteria</taxon>
        <taxon>Bacillati</taxon>
        <taxon>Actinomycetota</taxon>
        <taxon>Actinomycetes</taxon>
        <taxon>Micrococcales</taxon>
        <taxon>Microbacteriaceae</taxon>
        <taxon>Rathayibacter</taxon>
    </lineage>
</organism>
<reference evidence="1 2" key="1">
    <citation type="submission" date="2018-03" db="EMBL/GenBank/DDBJ databases">
        <title>Genomic Encyclopedia of Type Strains, Phase III (KMG-III): the genomes of soil and plant-associated and newly described type strains.</title>
        <authorList>
            <person name="Whitman W."/>
        </authorList>
    </citation>
    <scope>NUCLEOTIDE SEQUENCE [LARGE SCALE GENOMIC DNA]</scope>
    <source>
        <strain evidence="1 2">VKM Ac-1602</strain>
    </source>
</reference>
<dbReference type="Proteomes" id="UP000245674">
    <property type="component" value="Unassembled WGS sequence"/>
</dbReference>
<keyword evidence="2" id="KW-1185">Reference proteome</keyword>
<sequence length="120" mass="13268">MANERITEDLVEGRLRELGYYDDPDEIVVEKQQSVVQEIRKGLSRASKTGKGKAAGYPEFIITAPGTPDMVVLIECKADVKQLDAKDPVKAFDDSDLIIQRVMVDARDCVSEVDRMVPAG</sequence>
<protein>
    <recommendedName>
        <fullName evidence="3">VRR-NUC domain-containing protein</fullName>
    </recommendedName>
</protein>
<evidence type="ECO:0000313" key="2">
    <source>
        <dbReference type="Proteomes" id="UP000245674"/>
    </source>
</evidence>
<name>A0ABX5LA78_9MICO</name>